<gene>
    <name evidence="1" type="ORF">EZS27_006865</name>
</gene>
<dbReference type="AlphaFoldDB" id="A0A5J4SJX5"/>
<dbReference type="EMBL" id="SNRY01000164">
    <property type="protein sequence ID" value="KAA6345600.1"/>
    <property type="molecule type" value="Genomic_DNA"/>
</dbReference>
<evidence type="ECO:0000313" key="1">
    <source>
        <dbReference type="EMBL" id="KAA6345600.1"/>
    </source>
</evidence>
<name>A0A5J4SJX5_9ZZZZ</name>
<proteinExistence type="predicted"/>
<organism evidence="1">
    <name type="scientific">termite gut metagenome</name>
    <dbReference type="NCBI Taxonomy" id="433724"/>
    <lineage>
        <taxon>unclassified sequences</taxon>
        <taxon>metagenomes</taxon>
        <taxon>organismal metagenomes</taxon>
    </lineage>
</organism>
<comment type="caution">
    <text evidence="1">The sequence shown here is derived from an EMBL/GenBank/DDBJ whole genome shotgun (WGS) entry which is preliminary data.</text>
</comment>
<protein>
    <submittedName>
        <fullName evidence="1">Uncharacterized protein</fullName>
    </submittedName>
</protein>
<accession>A0A5J4SJX5</accession>
<sequence length="55" mass="6370">MLNHFLNVKHGTVQSIDYKLYGFYKSGQQKLTLPIAIEFLKNTFSLIQGLKIKLK</sequence>
<reference evidence="1" key="1">
    <citation type="submission" date="2019-03" db="EMBL/GenBank/DDBJ databases">
        <title>Single cell metagenomics reveals metabolic interactions within the superorganism composed of flagellate Streblomastix strix and complex community of Bacteroidetes bacteria on its surface.</title>
        <authorList>
            <person name="Treitli S.C."/>
            <person name="Kolisko M."/>
            <person name="Husnik F."/>
            <person name="Keeling P."/>
            <person name="Hampl V."/>
        </authorList>
    </citation>
    <scope>NUCLEOTIDE SEQUENCE</scope>
    <source>
        <strain evidence="1">STM</strain>
    </source>
</reference>